<dbReference type="InterPro" id="IPR032710">
    <property type="entry name" value="NTF2-like_dom_sf"/>
</dbReference>
<evidence type="ECO:0000259" key="1">
    <source>
        <dbReference type="Pfam" id="PF12680"/>
    </source>
</evidence>
<dbReference type="RefSeq" id="WP_012246691.1">
    <property type="nucleotide sequence ID" value="NC_010168.1"/>
</dbReference>
<protein>
    <recommendedName>
        <fullName evidence="1">SnoaL-like domain-containing protein</fullName>
    </recommendedName>
</protein>
<feature type="domain" description="SnoaL-like" evidence="1">
    <location>
        <begin position="2"/>
        <end position="93"/>
    </location>
</feature>
<dbReference type="SUPFAM" id="SSF54427">
    <property type="entry name" value="NTF2-like"/>
    <property type="match status" value="1"/>
</dbReference>
<reference evidence="3" key="1">
    <citation type="journal article" date="2008" name="J. Bacteriol.">
        <title>Genome sequence of the fish pathogen Renibacterium salmoninarum suggests reductive evolution away from an environmental Arthrobacter ancestor.</title>
        <authorList>
            <person name="Wiens G.D."/>
            <person name="Rockey D.D."/>
            <person name="Wu Z."/>
            <person name="Chang J."/>
            <person name="Levy R."/>
            <person name="Crane S."/>
            <person name="Chen D.S."/>
            <person name="Capri G.R."/>
            <person name="Burnett J.R."/>
            <person name="Sudheesh P.S."/>
            <person name="Schipma M.J."/>
            <person name="Burd H."/>
            <person name="Bhattacharyya A."/>
            <person name="Rhodes L.D."/>
            <person name="Kaul R."/>
            <person name="Strom M.S."/>
        </authorList>
    </citation>
    <scope>NUCLEOTIDE SEQUENCE [LARGE SCALE GENOMIC DNA]</scope>
    <source>
        <strain evidence="3">ATCC 33209 / DSM 20767 / JCM 11484 / NBRC 15589 / NCIMB 2235</strain>
    </source>
</reference>
<dbReference type="Gene3D" id="3.10.450.50">
    <property type="match status" value="1"/>
</dbReference>
<evidence type="ECO:0000313" key="3">
    <source>
        <dbReference type="Proteomes" id="UP000002007"/>
    </source>
</evidence>
<proteinExistence type="predicted"/>
<keyword evidence="3" id="KW-1185">Reference proteome</keyword>
<dbReference type="STRING" id="288705.RSal33209_3343"/>
<organism evidence="2 3">
    <name type="scientific">Renibacterium salmoninarum (strain ATCC 33209 / DSM 20767 / JCM 11484 / NBRC 15589 / NCIMB 2235)</name>
    <dbReference type="NCBI Taxonomy" id="288705"/>
    <lineage>
        <taxon>Bacteria</taxon>
        <taxon>Bacillati</taxon>
        <taxon>Actinomycetota</taxon>
        <taxon>Actinomycetes</taxon>
        <taxon>Micrococcales</taxon>
        <taxon>Micrococcaceae</taxon>
        <taxon>Renibacterium</taxon>
    </lineage>
</organism>
<dbReference type="CDD" id="cd00531">
    <property type="entry name" value="NTF2_like"/>
    <property type="match status" value="1"/>
</dbReference>
<dbReference type="KEGG" id="rsa:RSal33209_3343"/>
<dbReference type="Proteomes" id="UP000002007">
    <property type="component" value="Chromosome"/>
</dbReference>
<gene>
    <name evidence="2" type="ordered locus">RSal33209_3343</name>
</gene>
<dbReference type="HOGENOM" id="CLU_147287_1_0_11"/>
<dbReference type="AlphaFoldDB" id="A9WV33"/>
<dbReference type="EMBL" id="CP000910">
    <property type="protein sequence ID" value="ABY25054.1"/>
    <property type="molecule type" value="Genomic_DNA"/>
</dbReference>
<dbReference type="eggNOG" id="COG3631">
    <property type="taxonomic scope" value="Bacteria"/>
</dbReference>
<dbReference type="Pfam" id="PF12680">
    <property type="entry name" value="SnoaL_2"/>
    <property type="match status" value="1"/>
</dbReference>
<sequence>MAYYRLVDSGDLSLLELFHPEAEYKRPGYPVFKGQQSLKDFYANDRIIAAGKHEIERMFSQDKFIAVEGTLRGSLKSGETVMVKFSDFFDLEQQPNGYLIRSRRTYFDDVKV</sequence>
<name>A9WV33_RENSM</name>
<accession>A9WV33</accession>
<dbReference type="InterPro" id="IPR037401">
    <property type="entry name" value="SnoaL-like"/>
</dbReference>
<evidence type="ECO:0000313" key="2">
    <source>
        <dbReference type="EMBL" id="ABY25054.1"/>
    </source>
</evidence>